<evidence type="ECO:0000256" key="2">
    <source>
        <dbReference type="ARBA" id="ARBA00023015"/>
    </source>
</evidence>
<dbReference type="InterPro" id="IPR013249">
    <property type="entry name" value="RNA_pol_sigma70_r4_t2"/>
</dbReference>
<dbReference type="Gene3D" id="1.10.10.10">
    <property type="entry name" value="Winged helix-like DNA-binding domain superfamily/Winged helix DNA-binding domain"/>
    <property type="match status" value="1"/>
</dbReference>
<dbReference type="CDD" id="cd06171">
    <property type="entry name" value="Sigma70_r4"/>
    <property type="match status" value="1"/>
</dbReference>
<dbReference type="InterPro" id="IPR014284">
    <property type="entry name" value="RNA_pol_sigma-70_dom"/>
</dbReference>
<sequence>MPSTTSEYTNNPAGFKELFYRHYPAVCRQLTCLLGSRADAEDIAQEAFIKLFNTPPRESSNLGGWLSRVATNLAYNHLRSQNSRRRREMGVSVAPVAAEAGPETAALREEEIALTRKVLELIPERDRACLLLKFSGMNYAAIARVIDVKESSVGTLLARARARFRSEYLKLTNGSETASLVWQKDGVVYTVSGSLTLQQALDIAGLIQ</sequence>
<dbReference type="InterPro" id="IPR007627">
    <property type="entry name" value="RNA_pol_sigma70_r2"/>
</dbReference>
<comment type="similarity">
    <text evidence="1">Belongs to the sigma-70 factor family. ECF subfamily.</text>
</comment>
<keyword evidence="4" id="KW-0238">DNA-binding</keyword>
<evidence type="ECO:0000259" key="7">
    <source>
        <dbReference type="Pfam" id="PF08281"/>
    </source>
</evidence>
<gene>
    <name evidence="8" type="primary">sigE_2</name>
    <name evidence="8" type="ORF">Pmgp_01664</name>
</gene>
<feature type="domain" description="RNA polymerase sigma factor 70 region 4 type 2" evidence="7">
    <location>
        <begin position="116"/>
        <end position="163"/>
    </location>
</feature>
<evidence type="ECO:0000256" key="1">
    <source>
        <dbReference type="ARBA" id="ARBA00010641"/>
    </source>
</evidence>
<feature type="domain" description="RNA polymerase sigma-70 region 2" evidence="6">
    <location>
        <begin position="19"/>
        <end position="82"/>
    </location>
</feature>
<protein>
    <submittedName>
        <fullName evidence="8">ECF RNA polymerase sigma factor SigE</fullName>
    </submittedName>
</protein>
<dbReference type="Pfam" id="PF04542">
    <property type="entry name" value="Sigma70_r2"/>
    <property type="match status" value="1"/>
</dbReference>
<dbReference type="InterPro" id="IPR039425">
    <property type="entry name" value="RNA_pol_sigma-70-like"/>
</dbReference>
<dbReference type="NCBIfam" id="TIGR02937">
    <property type="entry name" value="sigma70-ECF"/>
    <property type="match status" value="1"/>
</dbReference>
<evidence type="ECO:0000313" key="8">
    <source>
        <dbReference type="EMBL" id="TEB11476.1"/>
    </source>
</evidence>
<dbReference type="Pfam" id="PF08281">
    <property type="entry name" value="Sigma70_r4_2"/>
    <property type="match status" value="1"/>
</dbReference>
<dbReference type="RefSeq" id="WP_243119778.1">
    <property type="nucleotide sequence ID" value="NZ_QFFZ01000014.1"/>
</dbReference>
<dbReference type="SUPFAM" id="SSF88659">
    <property type="entry name" value="Sigma3 and sigma4 domains of RNA polymerase sigma factors"/>
    <property type="match status" value="1"/>
</dbReference>
<accession>A0A4Y7RRR7</accession>
<evidence type="ECO:0000259" key="6">
    <source>
        <dbReference type="Pfam" id="PF04542"/>
    </source>
</evidence>
<dbReference type="Proteomes" id="UP000297597">
    <property type="component" value="Unassembled WGS sequence"/>
</dbReference>
<dbReference type="PANTHER" id="PTHR43133:SF8">
    <property type="entry name" value="RNA POLYMERASE SIGMA FACTOR HI_1459-RELATED"/>
    <property type="match status" value="1"/>
</dbReference>
<evidence type="ECO:0000256" key="4">
    <source>
        <dbReference type="ARBA" id="ARBA00023125"/>
    </source>
</evidence>
<dbReference type="PANTHER" id="PTHR43133">
    <property type="entry name" value="RNA POLYMERASE ECF-TYPE SIGMA FACTO"/>
    <property type="match status" value="1"/>
</dbReference>
<keyword evidence="3" id="KW-0731">Sigma factor</keyword>
<evidence type="ECO:0000256" key="3">
    <source>
        <dbReference type="ARBA" id="ARBA00023082"/>
    </source>
</evidence>
<dbReference type="EMBL" id="QFFZ01000014">
    <property type="protein sequence ID" value="TEB11476.1"/>
    <property type="molecule type" value="Genomic_DNA"/>
</dbReference>
<evidence type="ECO:0000313" key="9">
    <source>
        <dbReference type="Proteomes" id="UP000297597"/>
    </source>
</evidence>
<organism evidence="8 9">
    <name type="scientific">Pelotomaculum propionicicum</name>
    <dbReference type="NCBI Taxonomy" id="258475"/>
    <lineage>
        <taxon>Bacteria</taxon>
        <taxon>Bacillati</taxon>
        <taxon>Bacillota</taxon>
        <taxon>Clostridia</taxon>
        <taxon>Eubacteriales</taxon>
        <taxon>Desulfotomaculaceae</taxon>
        <taxon>Pelotomaculum</taxon>
    </lineage>
</organism>
<dbReference type="InterPro" id="IPR036388">
    <property type="entry name" value="WH-like_DNA-bd_sf"/>
</dbReference>
<reference evidence="8 9" key="1">
    <citation type="journal article" date="2018" name="Environ. Microbiol.">
        <title>Novel energy conservation strategies and behaviour of Pelotomaculum schinkii driving syntrophic propionate catabolism.</title>
        <authorList>
            <person name="Hidalgo-Ahumada C.A.P."/>
            <person name="Nobu M.K."/>
            <person name="Narihiro T."/>
            <person name="Tamaki H."/>
            <person name="Liu W.T."/>
            <person name="Kamagata Y."/>
            <person name="Stams A.J.M."/>
            <person name="Imachi H."/>
            <person name="Sousa D.Z."/>
        </authorList>
    </citation>
    <scope>NUCLEOTIDE SEQUENCE [LARGE SCALE GENOMIC DNA]</scope>
    <source>
        <strain evidence="8 9">MGP</strain>
    </source>
</reference>
<keyword evidence="9" id="KW-1185">Reference proteome</keyword>
<proteinExistence type="inferred from homology"/>
<dbReference type="Gene3D" id="1.10.1740.10">
    <property type="match status" value="1"/>
</dbReference>
<dbReference type="GO" id="GO:0006352">
    <property type="term" value="P:DNA-templated transcription initiation"/>
    <property type="evidence" value="ECO:0007669"/>
    <property type="project" value="InterPro"/>
</dbReference>
<comment type="caution">
    <text evidence="8">The sequence shown here is derived from an EMBL/GenBank/DDBJ whole genome shotgun (WGS) entry which is preliminary data.</text>
</comment>
<dbReference type="InterPro" id="IPR013325">
    <property type="entry name" value="RNA_pol_sigma_r2"/>
</dbReference>
<keyword evidence="2" id="KW-0805">Transcription regulation</keyword>
<evidence type="ECO:0000256" key="5">
    <source>
        <dbReference type="ARBA" id="ARBA00023163"/>
    </source>
</evidence>
<dbReference type="SUPFAM" id="SSF88946">
    <property type="entry name" value="Sigma2 domain of RNA polymerase sigma factors"/>
    <property type="match status" value="1"/>
</dbReference>
<dbReference type="InterPro" id="IPR013324">
    <property type="entry name" value="RNA_pol_sigma_r3/r4-like"/>
</dbReference>
<dbReference type="GO" id="GO:0003677">
    <property type="term" value="F:DNA binding"/>
    <property type="evidence" value="ECO:0007669"/>
    <property type="project" value="UniProtKB-KW"/>
</dbReference>
<name>A0A4Y7RRR7_9FIRM</name>
<dbReference type="GO" id="GO:0016987">
    <property type="term" value="F:sigma factor activity"/>
    <property type="evidence" value="ECO:0007669"/>
    <property type="project" value="UniProtKB-KW"/>
</dbReference>
<keyword evidence="5" id="KW-0804">Transcription</keyword>
<dbReference type="AlphaFoldDB" id="A0A4Y7RRR7"/>